<feature type="compositionally biased region" description="Basic residues" evidence="1">
    <location>
        <begin position="122"/>
        <end position="133"/>
    </location>
</feature>
<evidence type="ECO:0000313" key="3">
    <source>
        <dbReference type="EMBL" id="PSR75828.1"/>
    </source>
</evidence>
<feature type="transmembrane region" description="Helical" evidence="2">
    <location>
        <begin position="60"/>
        <end position="77"/>
    </location>
</feature>
<evidence type="ECO:0000256" key="2">
    <source>
        <dbReference type="SAM" id="Phobius"/>
    </source>
</evidence>
<accession>A0A2T2ZT68</accession>
<keyword evidence="4" id="KW-1185">Reference proteome</keyword>
<dbReference type="Proteomes" id="UP000241462">
    <property type="component" value="Unassembled WGS sequence"/>
</dbReference>
<protein>
    <submittedName>
        <fullName evidence="3">Uncharacterized protein</fullName>
    </submittedName>
</protein>
<name>A0A2T2ZT68_9PEZI</name>
<keyword evidence="2" id="KW-0472">Membrane</keyword>
<proteinExistence type="predicted"/>
<feature type="region of interest" description="Disordered" evidence="1">
    <location>
        <begin position="113"/>
        <end position="149"/>
    </location>
</feature>
<reference evidence="3 4" key="1">
    <citation type="journal article" date="2018" name="Mycol. Prog.">
        <title>Coniella lustricola, a new species from submerged detritus.</title>
        <authorList>
            <person name="Raudabaugh D.B."/>
            <person name="Iturriaga T."/>
            <person name="Carver A."/>
            <person name="Mondo S."/>
            <person name="Pangilinan J."/>
            <person name="Lipzen A."/>
            <person name="He G."/>
            <person name="Amirebrahimi M."/>
            <person name="Grigoriev I.V."/>
            <person name="Miller A.N."/>
        </authorList>
    </citation>
    <scope>NUCLEOTIDE SEQUENCE [LARGE SCALE GENOMIC DNA]</scope>
    <source>
        <strain evidence="3 4">B22-T-1</strain>
    </source>
</reference>
<dbReference type="EMBL" id="KZ678741">
    <property type="protein sequence ID" value="PSR75828.1"/>
    <property type="molecule type" value="Genomic_DNA"/>
</dbReference>
<keyword evidence="2" id="KW-0812">Transmembrane</keyword>
<dbReference type="InParanoid" id="A0A2T2ZT68"/>
<organism evidence="3 4">
    <name type="scientific">Coniella lustricola</name>
    <dbReference type="NCBI Taxonomy" id="2025994"/>
    <lineage>
        <taxon>Eukaryota</taxon>
        <taxon>Fungi</taxon>
        <taxon>Dikarya</taxon>
        <taxon>Ascomycota</taxon>
        <taxon>Pezizomycotina</taxon>
        <taxon>Sordariomycetes</taxon>
        <taxon>Sordariomycetidae</taxon>
        <taxon>Diaporthales</taxon>
        <taxon>Schizoparmaceae</taxon>
        <taxon>Coniella</taxon>
    </lineage>
</organism>
<keyword evidence="2" id="KW-1133">Transmembrane helix</keyword>
<sequence>MYQVQMRQNCPLGGGPLRQGAWMDRTIETIADCHWCGVLMGVYKVLALNKTLVQKHNQQLPIALGVLMVYLWFWFGILKGNSTWAPGHSRHSRHIAGLSYIVQRATQWAMRYNPPQPATTLPHHRQHRQHQRQRQLQLQLPHPDKATAT</sequence>
<gene>
    <name evidence="3" type="ORF">BD289DRAFT_184734</name>
</gene>
<dbReference type="AlphaFoldDB" id="A0A2T2ZT68"/>
<evidence type="ECO:0000313" key="4">
    <source>
        <dbReference type="Proteomes" id="UP000241462"/>
    </source>
</evidence>
<evidence type="ECO:0000256" key="1">
    <source>
        <dbReference type="SAM" id="MobiDB-lite"/>
    </source>
</evidence>